<name>A0A0A9YN65_LYGHE</name>
<dbReference type="InterPro" id="IPR026983">
    <property type="entry name" value="DHC"/>
</dbReference>
<dbReference type="GO" id="GO:0030286">
    <property type="term" value="C:dynein complex"/>
    <property type="evidence" value="ECO:0007669"/>
    <property type="project" value="InterPro"/>
</dbReference>
<reference evidence="1" key="1">
    <citation type="journal article" date="2014" name="PLoS ONE">
        <title>Transcriptome-Based Identification of ABC Transporters in the Western Tarnished Plant Bug Lygus hesperus.</title>
        <authorList>
            <person name="Hull J.J."/>
            <person name="Chaney K."/>
            <person name="Geib S.M."/>
            <person name="Fabrick J.A."/>
            <person name="Brent C.S."/>
            <person name="Walsh D."/>
            <person name="Lavine L.C."/>
        </authorList>
    </citation>
    <scope>NUCLEOTIDE SEQUENCE</scope>
</reference>
<dbReference type="Pfam" id="PF12775">
    <property type="entry name" value="AAA_7"/>
    <property type="match status" value="1"/>
</dbReference>
<dbReference type="Gene3D" id="3.40.50.300">
    <property type="entry name" value="P-loop containing nucleotide triphosphate hydrolases"/>
    <property type="match status" value="1"/>
</dbReference>
<dbReference type="InterPro" id="IPR027417">
    <property type="entry name" value="P-loop_NTPase"/>
</dbReference>
<dbReference type="EMBL" id="GBHO01009102">
    <property type="protein sequence ID" value="JAG34502.1"/>
    <property type="molecule type" value="Transcribed_RNA"/>
</dbReference>
<dbReference type="GO" id="GO:0045505">
    <property type="term" value="F:dynein intermediate chain binding"/>
    <property type="evidence" value="ECO:0007669"/>
    <property type="project" value="InterPro"/>
</dbReference>
<dbReference type="SUPFAM" id="SSF52540">
    <property type="entry name" value="P-loop containing nucleoside triphosphate hydrolases"/>
    <property type="match status" value="1"/>
</dbReference>
<proteinExistence type="predicted"/>
<evidence type="ECO:0000313" key="1">
    <source>
        <dbReference type="EMBL" id="JAG34502.1"/>
    </source>
</evidence>
<protein>
    <submittedName>
        <fullName evidence="1">Dynein heavy chain 6, axonemal</fullName>
    </submittedName>
</protein>
<dbReference type="AlphaFoldDB" id="A0A0A9YN65"/>
<dbReference type="GO" id="GO:0051959">
    <property type="term" value="F:dynein light intermediate chain binding"/>
    <property type="evidence" value="ECO:0007669"/>
    <property type="project" value="InterPro"/>
</dbReference>
<reference evidence="1" key="2">
    <citation type="submission" date="2014-07" db="EMBL/GenBank/DDBJ databases">
        <authorList>
            <person name="Hull J."/>
        </authorList>
    </citation>
    <scope>NUCLEOTIDE SEQUENCE</scope>
</reference>
<dbReference type="GO" id="GO:0007018">
    <property type="term" value="P:microtubule-based movement"/>
    <property type="evidence" value="ECO:0007669"/>
    <property type="project" value="InterPro"/>
</dbReference>
<organism evidence="1">
    <name type="scientific">Lygus hesperus</name>
    <name type="common">Western plant bug</name>
    <dbReference type="NCBI Taxonomy" id="30085"/>
    <lineage>
        <taxon>Eukaryota</taxon>
        <taxon>Metazoa</taxon>
        <taxon>Ecdysozoa</taxon>
        <taxon>Arthropoda</taxon>
        <taxon>Hexapoda</taxon>
        <taxon>Insecta</taxon>
        <taxon>Pterygota</taxon>
        <taxon>Neoptera</taxon>
        <taxon>Paraneoptera</taxon>
        <taxon>Hemiptera</taxon>
        <taxon>Heteroptera</taxon>
        <taxon>Panheteroptera</taxon>
        <taxon>Cimicomorpha</taxon>
        <taxon>Miridae</taxon>
        <taxon>Mirini</taxon>
        <taxon>Lygus</taxon>
    </lineage>
</organism>
<sequence>MEVFTYDPTLPFFSLLVPTIDTVRYTALAKTLLASHIPFLFTGHSGVGKSVMLSSCLRRCHEALQLSVISFQFSAQTSSARTQELMETKLKHKRKNILGAPPGRQGVILFIDDLNMPAREVFGASPPIELLRQVMGNGGFYDRTVPGF</sequence>
<gene>
    <name evidence="1" type="primary">DNAH6_4</name>
    <name evidence="1" type="ORF">CM83_46927</name>
</gene>
<dbReference type="PANTHER" id="PTHR45703:SF36">
    <property type="entry name" value="DYNEIN HEAVY CHAIN, CYTOPLASMIC"/>
    <property type="match status" value="1"/>
</dbReference>
<dbReference type="PANTHER" id="PTHR45703">
    <property type="entry name" value="DYNEIN HEAVY CHAIN"/>
    <property type="match status" value="1"/>
</dbReference>
<accession>A0A0A9YN65</accession>